<dbReference type="InterPro" id="IPR051055">
    <property type="entry name" value="PIF1_helicase"/>
</dbReference>
<evidence type="ECO:0000256" key="4">
    <source>
        <dbReference type="ARBA" id="ARBA00022806"/>
    </source>
</evidence>
<protein>
    <submittedName>
        <fullName evidence="10">PIF1-like helicase</fullName>
    </submittedName>
</protein>
<evidence type="ECO:0000259" key="9">
    <source>
        <dbReference type="SMART" id="SM00382"/>
    </source>
</evidence>
<dbReference type="Gene3D" id="3.40.50.300">
    <property type="entry name" value="P-loop containing nucleotide triphosphate hydrolases"/>
    <property type="match status" value="2"/>
</dbReference>
<dbReference type="Proteomes" id="UP000295375">
    <property type="component" value="Unassembled WGS sequence"/>
</dbReference>
<dbReference type="InterPro" id="IPR049163">
    <property type="entry name" value="Pif1-like_2B_dom"/>
</dbReference>
<dbReference type="GO" id="GO:0006281">
    <property type="term" value="P:DNA repair"/>
    <property type="evidence" value="ECO:0007669"/>
    <property type="project" value="InterPro"/>
</dbReference>
<evidence type="ECO:0000256" key="3">
    <source>
        <dbReference type="ARBA" id="ARBA00022801"/>
    </source>
</evidence>
<keyword evidence="5" id="KW-0067">ATP-binding</keyword>
<dbReference type="InterPro" id="IPR027417">
    <property type="entry name" value="P-loop_NTPase"/>
</dbReference>
<dbReference type="RefSeq" id="WP_133588370.1">
    <property type="nucleotide sequence ID" value="NZ_CP037953.1"/>
</dbReference>
<dbReference type="GO" id="GO:0003678">
    <property type="term" value="F:DNA helicase activity"/>
    <property type="evidence" value="ECO:0007669"/>
    <property type="project" value="InterPro"/>
</dbReference>
<dbReference type="AlphaFoldDB" id="A0A4R6UV10"/>
<keyword evidence="6" id="KW-0238">DNA-binding</keyword>
<dbReference type="Pfam" id="PF14493">
    <property type="entry name" value="HTH_40"/>
    <property type="match status" value="1"/>
</dbReference>
<dbReference type="Pfam" id="PF21530">
    <property type="entry name" value="Pif1_2B_dom"/>
    <property type="match status" value="1"/>
</dbReference>
<dbReference type="InterPro" id="IPR029491">
    <property type="entry name" value="Helicase_HTH"/>
</dbReference>
<keyword evidence="2" id="KW-0227">DNA damage</keyword>
<dbReference type="InterPro" id="IPR010285">
    <property type="entry name" value="DNA_helicase_pif1-like_DEAD"/>
</dbReference>
<dbReference type="SMART" id="SM00382">
    <property type="entry name" value="AAA"/>
    <property type="match status" value="1"/>
</dbReference>
<keyword evidence="3" id="KW-0378">Hydrolase</keyword>
<sequence>MRQSDALTLLRLGYNTFLTGAAGSGKTFLLNRYITMLREHGVTVAVTASTGIAATHLGGQTIHAWSGIGVQRTLDEKAFEKLTKNRVIRRHVTEAQVLVIDEISMLHAFQLDLVDQVLRRLRDNEAPFGGIQLIACGDFFQLPPVTGAEDPASERQFAFEAQSWQRADFNIAYLTENHRQGNDSLLTVLNDIRSGHAGEHTKVPLRTRYKKPPVGVGAVQPTRLYARNINVDSINEKELAALPGKTVEFVMETRGFAALVEGLKRNCLAPETLRLKIGAEVMFVKNAPDGSFVNGSRGRVLGFDAETGWPEVQLLEGQRLLAEPMEWRLEEEGVIRAALKQLPLRLAWAITIHKSQGMTLDAVELDLSDAFEPGMGYVALSRVRTLGGLTLLGLNEIALRVHPAILARDGQFRRLSQQAVSELTRLSEEEQRRRMDAALFERFKGLPAEGLGAGKSRRQRKAKTKAVATHELTRCLLERKLSLAEIANERGLTVGTVLSHMEKLKGQGALPDLLHLRDDIDEFDAILCAWSTSEDGRLGPIHQRFGGRHSFETLKLVRLFLP</sequence>
<evidence type="ECO:0000313" key="10">
    <source>
        <dbReference type="EMBL" id="TDQ49769.1"/>
    </source>
</evidence>
<evidence type="ECO:0000256" key="1">
    <source>
        <dbReference type="ARBA" id="ARBA00022741"/>
    </source>
</evidence>
<evidence type="ECO:0000313" key="11">
    <source>
        <dbReference type="Proteomes" id="UP000295375"/>
    </source>
</evidence>
<name>A0A4R6UV10_9GAMM</name>
<dbReference type="InterPro" id="IPR003593">
    <property type="entry name" value="AAA+_ATPase"/>
</dbReference>
<dbReference type="OrthoDB" id="9763659at2"/>
<evidence type="ECO:0000256" key="2">
    <source>
        <dbReference type="ARBA" id="ARBA00022763"/>
    </source>
</evidence>
<feature type="domain" description="AAA+ ATPase" evidence="9">
    <location>
        <begin position="12"/>
        <end position="163"/>
    </location>
</feature>
<dbReference type="Gene3D" id="1.10.10.1390">
    <property type="entry name" value="ATP-dependent DNA helicase RecQ"/>
    <property type="match status" value="1"/>
</dbReference>
<reference evidence="10 11" key="1">
    <citation type="submission" date="2019-03" db="EMBL/GenBank/DDBJ databases">
        <title>Genomic Encyclopedia of Type Strains, Phase IV (KMG-IV): sequencing the most valuable type-strain genomes for metagenomic binning, comparative biology and taxonomic classification.</title>
        <authorList>
            <person name="Goeker M."/>
        </authorList>
    </citation>
    <scope>NUCLEOTIDE SEQUENCE [LARGE SCALE GENOMIC DNA]</scope>
    <source>
        <strain evidence="10 11">DSM 103792</strain>
    </source>
</reference>
<dbReference type="CDD" id="cd18809">
    <property type="entry name" value="SF1_C_RecD"/>
    <property type="match status" value="1"/>
</dbReference>
<organism evidence="10 11">
    <name type="scientific">Permianibacter aggregans</name>
    <dbReference type="NCBI Taxonomy" id="1510150"/>
    <lineage>
        <taxon>Bacteria</taxon>
        <taxon>Pseudomonadati</taxon>
        <taxon>Pseudomonadota</taxon>
        <taxon>Gammaproteobacteria</taxon>
        <taxon>Pseudomonadales</taxon>
        <taxon>Pseudomonadaceae</taxon>
        <taxon>Permianibacter</taxon>
    </lineage>
</organism>
<keyword evidence="8" id="KW-0413">Isomerase</keyword>
<dbReference type="CDD" id="cd18037">
    <property type="entry name" value="DEXSc_Pif1_like"/>
    <property type="match status" value="1"/>
</dbReference>
<comment type="caution">
    <text evidence="10">The sequence shown here is derived from an EMBL/GenBank/DDBJ whole genome shotgun (WGS) entry which is preliminary data.</text>
</comment>
<dbReference type="GO" id="GO:0000723">
    <property type="term" value="P:telomere maintenance"/>
    <property type="evidence" value="ECO:0007669"/>
    <property type="project" value="InterPro"/>
</dbReference>
<evidence type="ECO:0000256" key="5">
    <source>
        <dbReference type="ARBA" id="ARBA00022840"/>
    </source>
</evidence>
<evidence type="ECO:0000256" key="6">
    <source>
        <dbReference type="ARBA" id="ARBA00023125"/>
    </source>
</evidence>
<proteinExistence type="predicted"/>
<keyword evidence="7" id="KW-0234">DNA repair</keyword>
<dbReference type="PANTHER" id="PTHR47642">
    <property type="entry name" value="ATP-DEPENDENT DNA HELICASE"/>
    <property type="match status" value="1"/>
</dbReference>
<dbReference type="PANTHER" id="PTHR47642:SF5">
    <property type="entry name" value="ATP-DEPENDENT DNA HELICASE"/>
    <property type="match status" value="1"/>
</dbReference>
<evidence type="ECO:0000256" key="7">
    <source>
        <dbReference type="ARBA" id="ARBA00023204"/>
    </source>
</evidence>
<dbReference type="Pfam" id="PF05970">
    <property type="entry name" value="PIF1"/>
    <property type="match status" value="1"/>
</dbReference>
<keyword evidence="4 10" id="KW-0347">Helicase</keyword>
<dbReference type="SUPFAM" id="SSF52540">
    <property type="entry name" value="P-loop containing nucleoside triphosphate hydrolases"/>
    <property type="match status" value="2"/>
</dbReference>
<accession>A0A4R6UV10</accession>
<dbReference type="EMBL" id="SNYM01000003">
    <property type="protein sequence ID" value="TDQ49769.1"/>
    <property type="molecule type" value="Genomic_DNA"/>
</dbReference>
<keyword evidence="1" id="KW-0547">Nucleotide-binding</keyword>
<gene>
    <name evidence="10" type="ORF">EV696_103139</name>
</gene>
<evidence type="ECO:0000256" key="8">
    <source>
        <dbReference type="ARBA" id="ARBA00023235"/>
    </source>
</evidence>
<keyword evidence="11" id="KW-1185">Reference proteome</keyword>